<evidence type="ECO:0000256" key="1">
    <source>
        <dbReference type="SAM" id="MobiDB-lite"/>
    </source>
</evidence>
<keyword evidence="4" id="KW-1185">Reference proteome</keyword>
<proteinExistence type="predicted"/>
<name>A0A939TNM5_9MICO</name>
<dbReference type="InterPro" id="IPR036265">
    <property type="entry name" value="HIT-like_sf"/>
</dbReference>
<evidence type="ECO:0000313" key="2">
    <source>
        <dbReference type="EMBL" id="MBO3662401.1"/>
    </source>
</evidence>
<dbReference type="Gene3D" id="3.30.428.10">
    <property type="entry name" value="HIT-like"/>
    <property type="match status" value="1"/>
</dbReference>
<evidence type="ECO:0000313" key="4">
    <source>
        <dbReference type="Proteomes" id="UP000680132"/>
    </source>
</evidence>
<dbReference type="AlphaFoldDB" id="A0A939TNM5"/>
<accession>A0A939TNM5</accession>
<evidence type="ECO:0000313" key="3">
    <source>
        <dbReference type="EMBL" id="MBO3664393.1"/>
    </source>
</evidence>
<protein>
    <recommendedName>
        <fullName evidence="5">HIT domain-containing protein</fullName>
    </recommendedName>
</protein>
<feature type="region of interest" description="Disordered" evidence="1">
    <location>
        <begin position="1"/>
        <end position="22"/>
    </location>
</feature>
<gene>
    <name evidence="2" type="ORF">J5V96_02630</name>
    <name evidence="3" type="ORF">J5V96_12875</name>
</gene>
<organism evidence="3 4">
    <name type="scientific">Microbacterium stercoris</name>
    <dbReference type="NCBI Taxonomy" id="2820289"/>
    <lineage>
        <taxon>Bacteria</taxon>
        <taxon>Bacillati</taxon>
        <taxon>Actinomycetota</taxon>
        <taxon>Actinomycetes</taxon>
        <taxon>Micrococcales</taxon>
        <taxon>Microbacteriaceae</taxon>
        <taxon>Microbacterium</taxon>
    </lineage>
</organism>
<dbReference type="RefSeq" id="WP_208500080.1">
    <property type="nucleotide sequence ID" value="NZ_JAGFOA010000001.1"/>
</dbReference>
<reference evidence="3" key="1">
    <citation type="submission" date="2021-03" db="EMBL/GenBank/DDBJ databases">
        <title>Microbacterium sp. nov., a novel actinobacterium isolated from cow dung.</title>
        <authorList>
            <person name="Zhang L."/>
        </authorList>
    </citation>
    <scope>NUCLEOTIDE SEQUENCE</scope>
    <source>
        <strain evidence="3">NEAU-LLB</strain>
    </source>
</reference>
<sequence length="208" mass="22732">MTRDDSPQSPADSPWHRWSPIGETLDASGVSGAGVPSITSLRFLPLAEMLTPENPRHGETDPSECGHCRPSPHTIWANDTWAVRSGFAVPGLPFIATISPRAHVLLESAPLDVLSAMGPVLQRVSNAVKRIPGVARCHLMRWNDGSAHLHLWAYARPEGMMQGRGAILPFWEQVLPAMPEEMAHEHIEIVARALEASGDGAYYPERRG</sequence>
<dbReference type="EMBL" id="JAGFOA010000005">
    <property type="protein sequence ID" value="MBO3664393.1"/>
    <property type="molecule type" value="Genomic_DNA"/>
</dbReference>
<dbReference type="Proteomes" id="UP000680132">
    <property type="component" value="Unassembled WGS sequence"/>
</dbReference>
<evidence type="ECO:0008006" key="5">
    <source>
        <dbReference type="Google" id="ProtNLM"/>
    </source>
</evidence>
<dbReference type="SUPFAM" id="SSF54197">
    <property type="entry name" value="HIT-like"/>
    <property type="match status" value="1"/>
</dbReference>
<dbReference type="EMBL" id="JAGFOA010000001">
    <property type="protein sequence ID" value="MBO3662401.1"/>
    <property type="molecule type" value="Genomic_DNA"/>
</dbReference>
<comment type="caution">
    <text evidence="3">The sequence shown here is derived from an EMBL/GenBank/DDBJ whole genome shotgun (WGS) entry which is preliminary data.</text>
</comment>